<dbReference type="EMBL" id="CACRUU010000117">
    <property type="protein sequence ID" value="VYU71872.1"/>
    <property type="molecule type" value="Genomic_DNA"/>
</dbReference>
<sequence length="272" mass="31071">MEQKIDLLTDDFAVLQVNYSILPDLQVGDGEIQVVVANADLAKVEHWYRMYQEQCLTEGKEIPDFQTMDMGKYRETGVMKEEAYVDTSSEAIQKAVRKYEGQESGELEQKVLQQEQAIHSISHAQYQELHNHPDFIEITINRETLVQESQLARSWDMEQRGMFASRIPGTWGEGEQTLVLPTEQVFQTDDGKTYIGFLERKEKQLILNADGSMVPSEKRSTGEELYAKRYEPVSRTFGKKEAVKGETVENTLLQKAAKQLSSKTPVMPKKGR</sequence>
<protein>
    <recommendedName>
        <fullName evidence="2">DUF4316 domain-containing protein</fullName>
    </recommendedName>
</protein>
<proteinExistence type="predicted"/>
<accession>A0A6N3H607</accession>
<reference evidence="1" key="1">
    <citation type="submission" date="2019-11" db="EMBL/GenBank/DDBJ databases">
        <authorList>
            <person name="Feng L."/>
        </authorList>
    </citation>
    <scope>NUCLEOTIDE SEQUENCE</scope>
    <source>
        <strain evidence="1">RgnavusLFYP36</strain>
    </source>
</reference>
<dbReference type="AlphaFoldDB" id="A0A6N3H607"/>
<organism evidence="1">
    <name type="scientific">Mediterraneibacter gnavus</name>
    <name type="common">Ruminococcus gnavus</name>
    <dbReference type="NCBI Taxonomy" id="33038"/>
    <lineage>
        <taxon>Bacteria</taxon>
        <taxon>Bacillati</taxon>
        <taxon>Bacillota</taxon>
        <taxon>Clostridia</taxon>
        <taxon>Lachnospirales</taxon>
        <taxon>Lachnospiraceae</taxon>
        <taxon>Mediterraneibacter</taxon>
    </lineage>
</organism>
<evidence type="ECO:0008006" key="2">
    <source>
        <dbReference type="Google" id="ProtNLM"/>
    </source>
</evidence>
<gene>
    <name evidence="1" type="ORF">RGLFYP36_02843</name>
</gene>
<name>A0A6N3H607_MEDGN</name>
<evidence type="ECO:0000313" key="1">
    <source>
        <dbReference type="EMBL" id="VYU71872.1"/>
    </source>
</evidence>